<dbReference type="SMART" id="SM01234">
    <property type="entry name" value="Haemolytic"/>
    <property type="match status" value="1"/>
</dbReference>
<reference evidence="3 4" key="3">
    <citation type="submission" date="2019-11" db="EMBL/GenBank/DDBJ databases">
        <title>Type strains purchased from KCTC, JCM and DSMZ.</title>
        <authorList>
            <person name="Lu H."/>
        </authorList>
    </citation>
    <scope>NUCLEOTIDE SEQUENCE [LARGE SCALE GENOMIC DNA]</scope>
    <source>
        <strain evidence="3 4">KCTC 52429</strain>
    </source>
</reference>
<comment type="caution">
    <text evidence="3">The sequence shown here is derived from an EMBL/GenBank/DDBJ whole genome shotgun (WGS) entry which is preliminary data.</text>
</comment>
<dbReference type="OrthoDB" id="6629784at2"/>
<evidence type="ECO:0000256" key="1">
    <source>
        <dbReference type="SAM" id="MobiDB-lite"/>
    </source>
</evidence>
<dbReference type="EMBL" id="BMKG01000003">
    <property type="protein sequence ID" value="GGB89153.1"/>
    <property type="molecule type" value="Genomic_DNA"/>
</dbReference>
<dbReference type="Proteomes" id="UP000622638">
    <property type="component" value="Unassembled WGS sequence"/>
</dbReference>
<dbReference type="Proteomes" id="UP000430634">
    <property type="component" value="Unassembled WGS sequence"/>
</dbReference>
<dbReference type="Pfam" id="PF01809">
    <property type="entry name" value="YidD"/>
    <property type="match status" value="1"/>
</dbReference>
<feature type="region of interest" description="Disordered" evidence="1">
    <location>
        <begin position="131"/>
        <end position="151"/>
    </location>
</feature>
<evidence type="ECO:0000313" key="2">
    <source>
        <dbReference type="EMBL" id="GGB89153.1"/>
    </source>
</evidence>
<reference evidence="2" key="1">
    <citation type="journal article" date="2014" name="Int. J. Syst. Evol. Microbiol.">
        <title>Complete genome of a new Firmicutes species belonging to the dominant human colonic microbiota ('Ruminococcus bicirculans') reveals two chromosomes and a selective capacity to utilize plant glucans.</title>
        <authorList>
            <consortium name="NISC Comparative Sequencing Program"/>
            <person name="Wegmann U."/>
            <person name="Louis P."/>
            <person name="Goesmann A."/>
            <person name="Henrissat B."/>
            <person name="Duncan S.H."/>
            <person name="Flint H.J."/>
        </authorList>
    </citation>
    <scope>NUCLEOTIDE SEQUENCE</scope>
    <source>
        <strain evidence="2">CGMCC 1.15931</strain>
    </source>
</reference>
<evidence type="ECO:0000313" key="5">
    <source>
        <dbReference type="Proteomes" id="UP000622638"/>
    </source>
</evidence>
<dbReference type="EMBL" id="WNKZ01000003">
    <property type="protein sequence ID" value="MTV51457.1"/>
    <property type="molecule type" value="Genomic_DNA"/>
</dbReference>
<accession>A0A6I3SUC4</accession>
<protein>
    <submittedName>
        <fullName evidence="3">Membrane protein insertion efficiency factor YidD</fullName>
    </submittedName>
</protein>
<dbReference type="InterPro" id="IPR002696">
    <property type="entry name" value="Membr_insert_effic_factor_YidD"/>
</dbReference>
<keyword evidence="5" id="KW-1185">Reference proteome</keyword>
<dbReference type="RefSeq" id="WP_155468822.1">
    <property type="nucleotide sequence ID" value="NZ_BMKG01000003.1"/>
</dbReference>
<name>A0A6I3SUC4_9BURK</name>
<dbReference type="NCBIfam" id="TIGR00278">
    <property type="entry name" value="membrane protein insertion efficiency factor YidD"/>
    <property type="match status" value="1"/>
</dbReference>
<reference evidence="2" key="4">
    <citation type="submission" date="2024-05" db="EMBL/GenBank/DDBJ databases">
        <authorList>
            <person name="Sun Q."/>
            <person name="Zhou Y."/>
        </authorList>
    </citation>
    <scope>NUCLEOTIDE SEQUENCE</scope>
    <source>
        <strain evidence="2">CGMCC 1.15931</strain>
    </source>
</reference>
<organism evidence="3 4">
    <name type="scientific">Pseudoduganella buxea</name>
    <dbReference type="NCBI Taxonomy" id="1949069"/>
    <lineage>
        <taxon>Bacteria</taxon>
        <taxon>Pseudomonadati</taxon>
        <taxon>Pseudomonadota</taxon>
        <taxon>Betaproteobacteria</taxon>
        <taxon>Burkholderiales</taxon>
        <taxon>Oxalobacteraceae</taxon>
        <taxon>Telluria group</taxon>
        <taxon>Pseudoduganella</taxon>
    </lineage>
</organism>
<gene>
    <name evidence="3" type="primary">yidD</name>
    <name evidence="2" type="ORF">GCM10011572_09050</name>
    <name evidence="3" type="ORF">GM672_01795</name>
</gene>
<reference evidence="5" key="2">
    <citation type="journal article" date="2019" name="Int. J. Syst. Evol. Microbiol.">
        <title>The Global Catalogue of Microorganisms (GCM) 10K type strain sequencing project: providing services to taxonomists for standard genome sequencing and annotation.</title>
        <authorList>
            <consortium name="The Broad Institute Genomics Platform"/>
            <consortium name="The Broad Institute Genome Sequencing Center for Infectious Disease"/>
            <person name="Wu L."/>
            <person name="Ma J."/>
        </authorList>
    </citation>
    <scope>NUCLEOTIDE SEQUENCE [LARGE SCALE GENOMIC DNA]</scope>
    <source>
        <strain evidence="5">CGMCC 1.15931</strain>
    </source>
</reference>
<evidence type="ECO:0000313" key="4">
    <source>
        <dbReference type="Proteomes" id="UP000430634"/>
    </source>
</evidence>
<dbReference type="AlphaFoldDB" id="A0A6I3SUC4"/>
<sequence length="151" mass="16947">MKTLLLAAIRMYRRYLSPYKGFSCAWRVATGGESCSAYGYRVIARHGTKVGIGLLRRRMAACGEQHRRTAAAALPRRMLSPALRRQRGDCDPGCCDMPSCGKRHVFSFMADLLGNACCHGACELADPHNWRKRRQAPRTTAKPAPRARPWR</sequence>
<evidence type="ECO:0000313" key="3">
    <source>
        <dbReference type="EMBL" id="MTV51457.1"/>
    </source>
</evidence>
<proteinExistence type="predicted"/>